<feature type="domain" description="N-acetyltransferase" evidence="2">
    <location>
        <begin position="14"/>
        <end position="175"/>
    </location>
</feature>
<dbReference type="Pfam" id="PF00583">
    <property type="entry name" value="Acetyltransf_1"/>
    <property type="match status" value="1"/>
</dbReference>
<dbReference type="InterPro" id="IPR000182">
    <property type="entry name" value="GNAT_dom"/>
</dbReference>
<dbReference type="CDD" id="cd04301">
    <property type="entry name" value="NAT_SF"/>
    <property type="match status" value="1"/>
</dbReference>
<accession>A0ABQ0GVA3</accession>
<proteinExistence type="predicted"/>
<dbReference type="InterPro" id="IPR050769">
    <property type="entry name" value="NAT_camello-type"/>
</dbReference>
<evidence type="ECO:0000313" key="3">
    <source>
        <dbReference type="EMBL" id="GAB1580597.1"/>
    </source>
</evidence>
<reference evidence="3 4" key="1">
    <citation type="submission" date="2024-10" db="EMBL/GenBank/DDBJ databases">
        <title>Isolation, draft genome sequencing and identification of Phyllobacterium sp. NSA23, isolated from leaf soil.</title>
        <authorList>
            <person name="Akita H."/>
        </authorList>
    </citation>
    <scope>NUCLEOTIDE SEQUENCE [LARGE SCALE GENOMIC DNA]</scope>
    <source>
        <strain evidence="3 4">NSA23</strain>
    </source>
</reference>
<dbReference type="SUPFAM" id="SSF55729">
    <property type="entry name" value="Acyl-CoA N-acyltransferases (Nat)"/>
    <property type="match status" value="1"/>
</dbReference>
<name>A0ABQ0GVA3_9HYPH</name>
<evidence type="ECO:0000313" key="4">
    <source>
        <dbReference type="Proteomes" id="UP001628091"/>
    </source>
</evidence>
<dbReference type="PANTHER" id="PTHR13947:SF37">
    <property type="entry name" value="LD18367P"/>
    <property type="match status" value="1"/>
</dbReference>
<evidence type="ECO:0000259" key="2">
    <source>
        <dbReference type="PROSITE" id="PS51186"/>
    </source>
</evidence>
<dbReference type="InterPro" id="IPR008125">
    <property type="entry name" value="Streptothricin_AcTrfase"/>
</dbReference>
<evidence type="ECO:0000256" key="1">
    <source>
        <dbReference type="ARBA" id="ARBA00022679"/>
    </source>
</evidence>
<protein>
    <submittedName>
        <fullName evidence="3">Streptothricin N-acetyltransferase SatA</fullName>
    </submittedName>
</protein>
<dbReference type="PROSITE" id="PS51186">
    <property type="entry name" value="GNAT"/>
    <property type="match status" value="1"/>
</dbReference>
<dbReference type="Proteomes" id="UP001628091">
    <property type="component" value="Unassembled WGS sequence"/>
</dbReference>
<keyword evidence="4" id="KW-1185">Reference proteome</keyword>
<organism evidence="3 4">
    <name type="scientific">Phyllobacterium phragmitis</name>
    <dbReference type="NCBI Taxonomy" id="2670329"/>
    <lineage>
        <taxon>Bacteria</taxon>
        <taxon>Pseudomonadati</taxon>
        <taxon>Pseudomonadota</taxon>
        <taxon>Alphaproteobacteria</taxon>
        <taxon>Hyphomicrobiales</taxon>
        <taxon>Phyllobacteriaceae</taxon>
        <taxon>Phyllobacterium</taxon>
    </lineage>
</organism>
<comment type="caution">
    <text evidence="3">The sequence shown here is derived from an EMBL/GenBank/DDBJ whole genome shotgun (WGS) entry which is preliminary data.</text>
</comment>
<dbReference type="PANTHER" id="PTHR13947">
    <property type="entry name" value="GNAT FAMILY N-ACETYLTRANSFERASE"/>
    <property type="match status" value="1"/>
</dbReference>
<sequence>MALTIEVLGRHNLEDIGRVDGTFVIDAELLLSFEAGSFRQRTIPVNAYTKRYRDADLEELSEYLDTPDHAGFIAYLDGRVAGRLLVRENWNRFALIENIEVDTHCRRRGVGRALMKQAISWAAARRLPGVMLETQSNNVAACRLYESCGFVLGGFDRLLYTGEDPQTTEMALFWYLQIGPDASA</sequence>
<dbReference type="EMBL" id="BAAFZP010000001">
    <property type="protein sequence ID" value="GAB1580597.1"/>
    <property type="molecule type" value="Genomic_DNA"/>
</dbReference>
<keyword evidence="1" id="KW-0808">Transferase</keyword>
<dbReference type="Gene3D" id="3.40.630.30">
    <property type="match status" value="1"/>
</dbReference>
<gene>
    <name evidence="3" type="primary">satA</name>
    <name evidence="3" type="ORF">PPNSA23_05400</name>
</gene>
<dbReference type="RefSeq" id="WP_407863575.1">
    <property type="nucleotide sequence ID" value="NZ_BAAFZP010000001.1"/>
</dbReference>
<dbReference type="PRINTS" id="PR01754">
    <property type="entry name" value="SACTRNSFRASE"/>
</dbReference>
<dbReference type="InterPro" id="IPR016181">
    <property type="entry name" value="Acyl_CoA_acyltransferase"/>
</dbReference>